<dbReference type="NCBIfam" id="TIGR02500">
    <property type="entry name" value="type_III_yscD"/>
    <property type="match status" value="1"/>
</dbReference>
<reference evidence="3 4" key="1">
    <citation type="journal article" date="2018" name="Microbes Environ.">
        <title>Comparative Genomic Insights into Endofungal Lifestyles of Two Bacterial Endosymbionts, Mycoavidus cysteinexigens and Burkholderia rhizoxinica.</title>
        <authorList>
            <person name="Sharmin D."/>
            <person name="Guo Y."/>
            <person name="Nishizawa T."/>
            <person name="Ohshima S."/>
            <person name="Sato Y."/>
            <person name="Takashima Y."/>
            <person name="Narisawa K."/>
            <person name="Ohta H."/>
        </authorList>
    </citation>
    <scope>NUCLEOTIDE SEQUENCE [LARGE SCALE GENOMIC DNA]</scope>
    <source>
        <strain evidence="3 4">B1-EB</strain>
    </source>
</reference>
<protein>
    <submittedName>
        <fullName evidence="3">Type III secretion protein SsaD</fullName>
    </submittedName>
</protein>
<evidence type="ECO:0000259" key="2">
    <source>
        <dbReference type="Pfam" id="PF21937"/>
    </source>
</evidence>
<dbReference type="SUPFAM" id="SSF49879">
    <property type="entry name" value="SMAD/FHA domain"/>
    <property type="match status" value="1"/>
</dbReference>
<gene>
    <name evidence="3" type="ORF">MCB1EB_0179</name>
</gene>
<sequence length="421" mass="45850">MTARFLWKLVFQSGPLAGQILHLPAGELTVGDQPGCDINFPLPNTPGDHCVLSVDEHGVTLRPLRIRCKIDGRRLKMDEVKLEVGQTINLAGCKFNLARVAEDAASSVETLPAAPVHAAARVRGLRLWGVGLPCIIAAGLVAGLLQAGQELRASVSQYMPFNLERYQEALRLNSGLEQIKVVRAESGVLTLSGLCQHTFELAPFLVRLDDARIPYSNQVVCADDLQQGVAYLLRANGYRDARVSAGSSLGSVVITGNIYAGKRWETVSQQLNQMPGLASWMVSNDADAIITNLVDTLRECKLLTKLSVARQGCDILTVTGQLPVARQQQLRQVLDTWQKQHEERIRVVYQDIPTSKLQLSILPAAITGFSGNHKTAFLQLANGMKVQIGSILPSGYVVSQLDEGGVELRKEGQLIHLSLDL</sequence>
<evidence type="ECO:0000313" key="3">
    <source>
        <dbReference type="EMBL" id="BBE08340.1"/>
    </source>
</evidence>
<evidence type="ECO:0000313" key="4">
    <source>
        <dbReference type="Proteomes" id="UP000282597"/>
    </source>
</evidence>
<keyword evidence="4" id="KW-1185">Reference proteome</keyword>
<feature type="domain" description="YscD-like Bon-like" evidence="2">
    <location>
        <begin position="223"/>
        <end position="286"/>
    </location>
</feature>
<dbReference type="KEGG" id="mcys:MCB1EB_0179"/>
<dbReference type="Pfam" id="PF21937">
    <property type="entry name" value="Yop-YscD_ppl_2nd"/>
    <property type="match status" value="1"/>
</dbReference>
<name>A0A2Z6ESF7_9BURK</name>
<dbReference type="AlphaFoldDB" id="A0A2Z6ESF7"/>
<dbReference type="Pfam" id="PF21934">
    <property type="entry name" value="Yop-YscD_ppl_3rd"/>
    <property type="match status" value="1"/>
</dbReference>
<dbReference type="Proteomes" id="UP000282597">
    <property type="component" value="Chromosome"/>
</dbReference>
<dbReference type="RefSeq" id="WP_045363594.1">
    <property type="nucleotide sequence ID" value="NZ_AP018150.1"/>
</dbReference>
<dbReference type="Gene3D" id="2.60.200.20">
    <property type="match status" value="1"/>
</dbReference>
<dbReference type="InterPro" id="IPR053946">
    <property type="entry name" value="YscD_ppl_3rd"/>
</dbReference>
<dbReference type="InterPro" id="IPR053947">
    <property type="entry name" value="YscD_ppl__2nd"/>
</dbReference>
<evidence type="ECO:0000259" key="1">
    <source>
        <dbReference type="Pfam" id="PF21934"/>
    </source>
</evidence>
<proteinExistence type="predicted"/>
<dbReference type="CDD" id="cd00060">
    <property type="entry name" value="FHA"/>
    <property type="match status" value="1"/>
</dbReference>
<dbReference type="EMBL" id="AP018150">
    <property type="protein sequence ID" value="BBE08340.1"/>
    <property type="molecule type" value="Genomic_DNA"/>
</dbReference>
<dbReference type="InterPro" id="IPR008984">
    <property type="entry name" value="SMAD_FHA_dom_sf"/>
</dbReference>
<feature type="domain" description="YscD-like Bon-like" evidence="1">
    <location>
        <begin position="290"/>
        <end position="349"/>
    </location>
</feature>
<accession>A0A2Z6ESF7</accession>
<organism evidence="3 4">
    <name type="scientific">Mycoavidus cysteinexigens</name>
    <dbReference type="NCBI Taxonomy" id="1553431"/>
    <lineage>
        <taxon>Bacteria</taxon>
        <taxon>Pseudomonadati</taxon>
        <taxon>Pseudomonadota</taxon>
        <taxon>Betaproteobacteria</taxon>
        <taxon>Burkholderiales</taxon>
        <taxon>Burkholderiaceae</taxon>
        <taxon>Mycoavidus</taxon>
    </lineage>
</organism>
<dbReference type="InterPro" id="IPR012843">
    <property type="entry name" value="YscD"/>
</dbReference>